<dbReference type="Proteomes" id="UP001178507">
    <property type="component" value="Unassembled WGS sequence"/>
</dbReference>
<keyword evidence="3" id="KW-1185">Reference proteome</keyword>
<sequence>MASRLCTEEVTKPVPLPAWALPADAAAGRVVGTPPEQKLRTKSYELVPPWAVESDTGPPQSAGRGSRGTRLEEAALKAQEVARNVEAASHLDLKKIKANPHVIIPQGLTSRRTPRTPKQVELPAWQEGALAPDRAAELTRAGQLATSSLEAAEQARRLLKQKELELSPRVGAPWTDMDL</sequence>
<name>A0AA36MZ32_9DINO</name>
<evidence type="ECO:0000313" key="2">
    <source>
        <dbReference type="EMBL" id="CAJ1383868.1"/>
    </source>
</evidence>
<accession>A0AA36MZ32</accession>
<organism evidence="2 3">
    <name type="scientific">Effrenium voratum</name>
    <dbReference type="NCBI Taxonomy" id="2562239"/>
    <lineage>
        <taxon>Eukaryota</taxon>
        <taxon>Sar</taxon>
        <taxon>Alveolata</taxon>
        <taxon>Dinophyceae</taxon>
        <taxon>Suessiales</taxon>
        <taxon>Symbiodiniaceae</taxon>
        <taxon>Effrenium</taxon>
    </lineage>
</organism>
<evidence type="ECO:0000313" key="3">
    <source>
        <dbReference type="Proteomes" id="UP001178507"/>
    </source>
</evidence>
<reference evidence="2" key="1">
    <citation type="submission" date="2023-08" db="EMBL/GenBank/DDBJ databases">
        <authorList>
            <person name="Chen Y."/>
            <person name="Shah S."/>
            <person name="Dougan E. K."/>
            <person name="Thang M."/>
            <person name="Chan C."/>
        </authorList>
    </citation>
    <scope>NUCLEOTIDE SEQUENCE</scope>
</reference>
<feature type="region of interest" description="Disordered" evidence="1">
    <location>
        <begin position="24"/>
        <end position="71"/>
    </location>
</feature>
<proteinExistence type="predicted"/>
<gene>
    <name evidence="2" type="ORF">EVOR1521_LOCUS10855</name>
</gene>
<dbReference type="AlphaFoldDB" id="A0AA36MZ32"/>
<evidence type="ECO:0000256" key="1">
    <source>
        <dbReference type="SAM" id="MobiDB-lite"/>
    </source>
</evidence>
<dbReference type="EMBL" id="CAUJNA010001057">
    <property type="protein sequence ID" value="CAJ1383868.1"/>
    <property type="molecule type" value="Genomic_DNA"/>
</dbReference>
<protein>
    <submittedName>
        <fullName evidence="2">Uncharacterized protein</fullName>
    </submittedName>
</protein>
<comment type="caution">
    <text evidence="2">The sequence shown here is derived from an EMBL/GenBank/DDBJ whole genome shotgun (WGS) entry which is preliminary data.</text>
</comment>